<evidence type="ECO:0000259" key="1">
    <source>
        <dbReference type="Pfam" id="PF00535"/>
    </source>
</evidence>
<protein>
    <submittedName>
        <fullName evidence="3">Glycosyltransferase family 2 protein</fullName>
    </submittedName>
    <submittedName>
        <fullName evidence="2">Glycosyltransferases involved in cell wall biogenesis</fullName>
    </submittedName>
</protein>
<feature type="domain" description="Glycosyltransferase 2-like" evidence="1">
    <location>
        <begin position="77"/>
        <end position="187"/>
    </location>
</feature>
<gene>
    <name evidence="2" type="ORF">SAMN05661012_02537</name>
    <name evidence="3" type="ORF">SR876_17020</name>
</gene>
<dbReference type="SUPFAM" id="SSF53448">
    <property type="entry name" value="Nucleotide-diphospho-sugar transferases"/>
    <property type="match status" value="2"/>
</dbReference>
<dbReference type="Proteomes" id="UP000183788">
    <property type="component" value="Unassembled WGS sequence"/>
</dbReference>
<reference evidence="2 4" key="1">
    <citation type="submission" date="2016-11" db="EMBL/GenBank/DDBJ databases">
        <authorList>
            <person name="Jaros S."/>
            <person name="Januszkiewicz K."/>
            <person name="Wedrychowicz H."/>
        </authorList>
    </citation>
    <scope>NUCLEOTIDE SEQUENCE [LARGE SCALE GENOMIC DNA]</scope>
    <source>
        <strain evidence="2 4">DSM 784</strain>
    </source>
</reference>
<keyword evidence="5" id="KW-1185">Reference proteome</keyword>
<dbReference type="InterPro" id="IPR001173">
    <property type="entry name" value="Glyco_trans_2-like"/>
</dbReference>
<dbReference type="EMBL" id="FPIZ01000007">
    <property type="protein sequence ID" value="SFW56105.1"/>
    <property type="molecule type" value="Genomic_DNA"/>
</dbReference>
<evidence type="ECO:0000313" key="5">
    <source>
        <dbReference type="Proteomes" id="UP001326715"/>
    </source>
</evidence>
<reference evidence="3 5" key="2">
    <citation type="submission" date="2023-11" db="EMBL/GenBank/DDBJ databases">
        <title>MicrobeMod: A computational toolkit for identifying prokaryotic methylation and restriction-modification with nanopore sequencing.</title>
        <authorList>
            <person name="Crits-Christoph A."/>
            <person name="Kang S.C."/>
            <person name="Lee H."/>
            <person name="Ostrov N."/>
        </authorList>
    </citation>
    <scope>NUCLEOTIDE SEQUENCE [LARGE SCALE GENOMIC DNA]</scope>
    <source>
        <strain evidence="3 5">ATCC 23090</strain>
    </source>
</reference>
<proteinExistence type="predicted"/>
<evidence type="ECO:0000313" key="4">
    <source>
        <dbReference type="Proteomes" id="UP000183788"/>
    </source>
</evidence>
<dbReference type="Pfam" id="PF00535">
    <property type="entry name" value="Glycos_transf_2"/>
    <property type="match status" value="2"/>
</dbReference>
<dbReference type="OrthoDB" id="6638511at2"/>
<dbReference type="InterPro" id="IPR050834">
    <property type="entry name" value="Glycosyltransf_2"/>
</dbReference>
<dbReference type="PANTHER" id="PTHR43685:SF2">
    <property type="entry name" value="GLYCOSYLTRANSFERASE 2-LIKE DOMAIN-CONTAINING PROTEIN"/>
    <property type="match status" value="1"/>
</dbReference>
<feature type="domain" description="Glycosyltransferase 2-like" evidence="1">
    <location>
        <begin position="402"/>
        <end position="555"/>
    </location>
</feature>
<dbReference type="RefSeq" id="WP_072360508.1">
    <property type="nucleotide sequence ID" value="NZ_CP139972.1"/>
</dbReference>
<dbReference type="Gene3D" id="3.90.550.10">
    <property type="entry name" value="Spore Coat Polysaccharide Biosynthesis Protein SpsA, Chain A"/>
    <property type="match status" value="2"/>
</dbReference>
<dbReference type="Proteomes" id="UP001326715">
    <property type="component" value="Chromosome"/>
</dbReference>
<evidence type="ECO:0000313" key="3">
    <source>
        <dbReference type="EMBL" id="WQG86642.1"/>
    </source>
</evidence>
<dbReference type="STRING" id="1004.SAMN05661012_02537"/>
<name>A0A1K1Q8T5_9BACT</name>
<evidence type="ECO:0000313" key="2">
    <source>
        <dbReference type="EMBL" id="SFW56105.1"/>
    </source>
</evidence>
<sequence length="644" mass="73686">MYYKTHHIKLSEVDTFSIGKGRHFVVVWSGELPLGHVWITSPENVTDKIRAAIQPALSYYNERGSSLVPAGKAVRLSVVICTRHRPQSLHTCLRSLLVGPDTDFELIVVDNAPGNDETLQVTRRFPQVRYVREERKGLDIARNTGARTATGDIIAYTDDDVSIPHNWITNLKACFADPLVMAVTGLVIPLSLDTRAQYIFEKKWGFNKGYLPRRFNHKYFLDNLEYGVPAWDIGAGANMAFRKEAFQLAGFFDERLDVGASGCSGDSEMWHRILAEGWDCHYVPELYVFHEHRDTMAGLRKQLFGYMRGHVSALLVQHENYQHPGELKRLQEGLPHYYRQRLLSWIKGNREEYIRHIITEIRGCKSGVRFYKAHQHLQRQDIHAFPSLLFQPVDISAESLVSVIIPCYNHGHYLRQAIDSALGQSYAHMEVIVVDDGSSDDTAAICREYGERLQYVYVSRVGLSAARNIGVQHSHGDFVIFLDADDYLFRGATEINLFYFRHYPHLAFVSGAHDRVNAGGELIAAMYQCGEGYLSLLQGNFIGMEGCILYRRDLFFYFHFDTKLKACEDYDLNLKITRLLPSFHHKEKIAAYRIHDGNMSGNRQMMLELAREVLNRQIPVLSNEAECIALETGQQNWETYYETA</sequence>
<dbReference type="AlphaFoldDB" id="A0A1K1Q8T5"/>
<accession>A0A1K1Q8T5</accession>
<dbReference type="GO" id="GO:0016740">
    <property type="term" value="F:transferase activity"/>
    <property type="evidence" value="ECO:0007669"/>
    <property type="project" value="UniProtKB-KW"/>
</dbReference>
<dbReference type="PANTHER" id="PTHR43685">
    <property type="entry name" value="GLYCOSYLTRANSFERASE"/>
    <property type="match status" value="1"/>
</dbReference>
<keyword evidence="2" id="KW-0808">Transferase</keyword>
<organism evidence="2 4">
    <name type="scientific">Chitinophaga sancti</name>
    <dbReference type="NCBI Taxonomy" id="1004"/>
    <lineage>
        <taxon>Bacteria</taxon>
        <taxon>Pseudomonadati</taxon>
        <taxon>Bacteroidota</taxon>
        <taxon>Chitinophagia</taxon>
        <taxon>Chitinophagales</taxon>
        <taxon>Chitinophagaceae</taxon>
        <taxon>Chitinophaga</taxon>
    </lineage>
</organism>
<dbReference type="EMBL" id="CP140154">
    <property type="protein sequence ID" value="WQG86642.1"/>
    <property type="molecule type" value="Genomic_DNA"/>
</dbReference>
<dbReference type="InterPro" id="IPR029044">
    <property type="entry name" value="Nucleotide-diphossugar_trans"/>
</dbReference>